<gene>
    <name evidence="1" type="ORF">ACFOWM_07720</name>
</gene>
<evidence type="ECO:0000313" key="2">
    <source>
        <dbReference type="Proteomes" id="UP001595907"/>
    </source>
</evidence>
<dbReference type="EMBL" id="JBHSCZ010000002">
    <property type="protein sequence ID" value="MFC4262759.1"/>
    <property type="molecule type" value="Genomic_DNA"/>
</dbReference>
<dbReference type="RefSeq" id="WP_379708519.1">
    <property type="nucleotide sequence ID" value="NZ_JBHSCZ010000002.1"/>
</dbReference>
<dbReference type="Proteomes" id="UP001595907">
    <property type="component" value="Unassembled WGS sequence"/>
</dbReference>
<proteinExistence type="predicted"/>
<name>A0ABV8QUR1_9BACT</name>
<sequence>MDRRAFLTAKAVPKNEQLVSNTYAGARVLSGIQPYTGPWTNTEVIHLLRRTMFGAKKSDVDFFVGMTMTQAVDYLLNVNNTPPAPPLKTYASSTTAGDPDAAIPQESTWVNTNTTDGGINAQRRASFKNWWTGLMIDQDATIREKMVLFWHNHFATETADIGNGIWCYQNNAVIRANALGNFKTFVKAITLNTGMLRYLNGYLNTKTAPDENYARELQELFTVGKGINDATPPYSEDDVKAAAKVLTGWVIDNTTNTATFQLSRHDITNKQFSSFYNNTIIQGNNTANAGNIELDALLNMIFSKDDVSLNICRKLYRFFVYYEIDAATEANVIVPLAQIFRNNNYDITPVLSTLFKSQHFFDALNQGCLIKSPMDVMIGLCRELGVSFPVGTDVPGNYLLWNSIQTIGTSLQQNIGDPPAVAGWPAYYQRPQFHELWINSDTLPKRNQFTDTMNANGYTRSGRNIKINHVAFAASMPNPSDPNSLIAQSVKYLLGLPLSLASRNQIKTDILLSGQSTDAYWTSAWNAYMANPNDMTNATIVKTRLASLYQYLLRLAEYQLC</sequence>
<reference evidence="2" key="1">
    <citation type="journal article" date="2019" name="Int. J. Syst. Evol. Microbiol.">
        <title>The Global Catalogue of Microorganisms (GCM) 10K type strain sequencing project: providing services to taxonomists for standard genome sequencing and annotation.</title>
        <authorList>
            <consortium name="The Broad Institute Genomics Platform"/>
            <consortium name="The Broad Institute Genome Sequencing Center for Infectious Disease"/>
            <person name="Wu L."/>
            <person name="Ma J."/>
        </authorList>
    </citation>
    <scope>NUCLEOTIDE SEQUENCE [LARGE SCALE GENOMIC DNA]</scope>
    <source>
        <strain evidence="2">CECT 8289</strain>
    </source>
</reference>
<comment type="caution">
    <text evidence="1">The sequence shown here is derived from an EMBL/GenBank/DDBJ whole genome shotgun (WGS) entry which is preliminary data.</text>
</comment>
<evidence type="ECO:0000313" key="1">
    <source>
        <dbReference type="EMBL" id="MFC4262759.1"/>
    </source>
</evidence>
<dbReference type="InterPro" id="IPR014917">
    <property type="entry name" value="DUF1800"/>
</dbReference>
<organism evidence="1 2">
    <name type="scientific">Ferruginibacter yonginensis</name>
    <dbReference type="NCBI Taxonomy" id="1310416"/>
    <lineage>
        <taxon>Bacteria</taxon>
        <taxon>Pseudomonadati</taxon>
        <taxon>Bacteroidota</taxon>
        <taxon>Chitinophagia</taxon>
        <taxon>Chitinophagales</taxon>
        <taxon>Chitinophagaceae</taxon>
        <taxon>Ferruginibacter</taxon>
    </lineage>
</organism>
<protein>
    <submittedName>
        <fullName evidence="1">DUF1800 family protein</fullName>
    </submittedName>
</protein>
<keyword evidence="2" id="KW-1185">Reference proteome</keyword>
<dbReference type="Pfam" id="PF08811">
    <property type="entry name" value="DUF1800"/>
    <property type="match status" value="1"/>
</dbReference>
<accession>A0ABV8QUR1</accession>